<dbReference type="SUPFAM" id="SSF88723">
    <property type="entry name" value="PIN domain-like"/>
    <property type="match status" value="1"/>
</dbReference>
<keyword evidence="1" id="KW-0540">Nuclease</keyword>
<dbReference type="Pfam" id="PF00752">
    <property type="entry name" value="XPG_N"/>
    <property type="match status" value="1"/>
</dbReference>
<evidence type="ECO:0000313" key="6">
    <source>
        <dbReference type="EMBL" id="RFU34646.1"/>
    </source>
</evidence>
<feature type="compositionally biased region" description="Polar residues" evidence="3">
    <location>
        <begin position="633"/>
        <end position="649"/>
    </location>
</feature>
<dbReference type="InterPro" id="IPR006086">
    <property type="entry name" value="XPG-I_dom"/>
</dbReference>
<dbReference type="Pfam" id="PF18380">
    <property type="entry name" value="GEN1_C"/>
    <property type="match status" value="1"/>
</dbReference>
<evidence type="ECO:0000259" key="4">
    <source>
        <dbReference type="SMART" id="SM00484"/>
    </source>
</evidence>
<dbReference type="PANTHER" id="PTHR11081:SF75">
    <property type="entry name" value="ENDONUCLEASE, PUTATIVE (AFU_ORTHOLOGUE AFUA_3G13260)-RELATED"/>
    <property type="match status" value="1"/>
</dbReference>
<dbReference type="Pfam" id="PF00867">
    <property type="entry name" value="XPG_I"/>
    <property type="match status" value="1"/>
</dbReference>
<dbReference type="InterPro" id="IPR037316">
    <property type="entry name" value="Yen1_H3TH"/>
</dbReference>
<dbReference type="SUPFAM" id="SSF47807">
    <property type="entry name" value="5' to 3' exonuclease, C-terminal subdomain"/>
    <property type="match status" value="1"/>
</dbReference>
<dbReference type="GO" id="GO:0017108">
    <property type="term" value="F:5'-flap endonuclease activity"/>
    <property type="evidence" value="ECO:0007669"/>
    <property type="project" value="TreeGrafter"/>
</dbReference>
<dbReference type="InterPro" id="IPR041177">
    <property type="entry name" value="GEN1_C"/>
</dbReference>
<evidence type="ECO:0008006" key="8">
    <source>
        <dbReference type="Google" id="ProtNLM"/>
    </source>
</evidence>
<dbReference type="OMA" id="LSYYTHP"/>
<feature type="non-terminal residue" evidence="6">
    <location>
        <position position="834"/>
    </location>
</feature>
<dbReference type="GO" id="GO:0008821">
    <property type="term" value="F:crossover junction DNA endonuclease activity"/>
    <property type="evidence" value="ECO:0007669"/>
    <property type="project" value="InterPro"/>
</dbReference>
<feature type="compositionally biased region" description="Polar residues" evidence="3">
    <location>
        <begin position="731"/>
        <end position="745"/>
    </location>
</feature>
<protein>
    <recommendedName>
        <fullName evidence="8">XPG-I domain-containing protein</fullName>
    </recommendedName>
</protein>
<feature type="compositionally biased region" description="Basic residues" evidence="3">
    <location>
        <begin position="482"/>
        <end position="493"/>
    </location>
</feature>
<gene>
    <name evidence="6" type="ORF">B7463_g1747</name>
</gene>
<dbReference type="PANTHER" id="PTHR11081">
    <property type="entry name" value="FLAP ENDONUCLEASE FAMILY MEMBER"/>
    <property type="match status" value="1"/>
</dbReference>
<organism evidence="6 7">
    <name type="scientific">Scytalidium lignicola</name>
    <name type="common">Hyphomycete</name>
    <dbReference type="NCBI Taxonomy" id="5539"/>
    <lineage>
        <taxon>Eukaryota</taxon>
        <taxon>Fungi</taxon>
        <taxon>Dikarya</taxon>
        <taxon>Ascomycota</taxon>
        <taxon>Pezizomycotina</taxon>
        <taxon>Leotiomycetes</taxon>
        <taxon>Leotiomycetes incertae sedis</taxon>
        <taxon>Scytalidium</taxon>
    </lineage>
</organism>
<evidence type="ECO:0000259" key="5">
    <source>
        <dbReference type="SMART" id="SM00485"/>
    </source>
</evidence>
<feature type="compositionally biased region" description="Low complexity" evidence="3">
    <location>
        <begin position="700"/>
        <end position="719"/>
    </location>
</feature>
<accession>A0A3E2HMN5</accession>
<name>A0A3E2HMN5_SCYLI</name>
<evidence type="ECO:0000256" key="2">
    <source>
        <dbReference type="ARBA" id="ARBA00022801"/>
    </source>
</evidence>
<dbReference type="OrthoDB" id="2959108at2759"/>
<dbReference type="InterPro" id="IPR029060">
    <property type="entry name" value="PIN-like_dom_sf"/>
</dbReference>
<feature type="region of interest" description="Disordered" evidence="3">
    <location>
        <begin position="410"/>
        <end position="448"/>
    </location>
</feature>
<dbReference type="InterPro" id="IPR006085">
    <property type="entry name" value="XPG_DNA_repair_N"/>
</dbReference>
<dbReference type="EMBL" id="NCSJ02000018">
    <property type="protein sequence ID" value="RFU34646.1"/>
    <property type="molecule type" value="Genomic_DNA"/>
</dbReference>
<feature type="compositionally biased region" description="Polar residues" evidence="3">
    <location>
        <begin position="523"/>
        <end position="545"/>
    </location>
</feature>
<feature type="compositionally biased region" description="Acidic residues" evidence="3">
    <location>
        <begin position="416"/>
        <end position="431"/>
    </location>
</feature>
<feature type="domain" description="XPG N-terminal" evidence="5">
    <location>
        <begin position="1"/>
        <end position="95"/>
    </location>
</feature>
<keyword evidence="7" id="KW-1185">Reference proteome</keyword>
<dbReference type="Gene3D" id="3.40.50.1010">
    <property type="entry name" value="5'-nuclease"/>
    <property type="match status" value="2"/>
</dbReference>
<dbReference type="CDD" id="cd09870">
    <property type="entry name" value="PIN_YEN1"/>
    <property type="match status" value="1"/>
</dbReference>
<dbReference type="CDD" id="cd09906">
    <property type="entry name" value="H3TH_YEN1"/>
    <property type="match status" value="1"/>
</dbReference>
<feature type="compositionally biased region" description="Basic and acidic residues" evidence="3">
    <location>
        <begin position="660"/>
        <end position="688"/>
    </location>
</feature>
<feature type="compositionally biased region" description="Polar residues" evidence="3">
    <location>
        <begin position="553"/>
        <end position="562"/>
    </location>
</feature>
<evidence type="ECO:0000313" key="7">
    <source>
        <dbReference type="Proteomes" id="UP000258309"/>
    </source>
</evidence>
<dbReference type="FunFam" id="3.40.50.1010:FF:000037">
    <property type="entry name" value="Rad2-like endonuclease, putative (AFU_orthologue AFUA_3G13260)"/>
    <property type="match status" value="1"/>
</dbReference>
<keyword evidence="2" id="KW-0378">Hydrolase</keyword>
<dbReference type="Gene3D" id="1.10.150.20">
    <property type="entry name" value="5' to 3' exonuclease, C-terminal subdomain"/>
    <property type="match status" value="1"/>
</dbReference>
<feature type="domain" description="XPG-I" evidence="4">
    <location>
        <begin position="109"/>
        <end position="191"/>
    </location>
</feature>
<feature type="non-terminal residue" evidence="6">
    <location>
        <position position="1"/>
    </location>
</feature>
<feature type="compositionally biased region" description="Basic and acidic residues" evidence="3">
    <location>
        <begin position="472"/>
        <end position="481"/>
    </location>
</feature>
<proteinExistence type="predicted"/>
<dbReference type="InterPro" id="IPR036279">
    <property type="entry name" value="5-3_exonuclease_C_sf"/>
</dbReference>
<dbReference type="STRING" id="5539.A0A3E2HMN5"/>
<dbReference type="AlphaFoldDB" id="A0A3E2HMN5"/>
<dbReference type="PRINTS" id="PR00853">
    <property type="entry name" value="XPGRADSUPER"/>
</dbReference>
<feature type="region of interest" description="Disordered" evidence="3">
    <location>
        <begin position="472"/>
        <end position="771"/>
    </location>
</feature>
<dbReference type="FunFam" id="3.40.50.1010:FF:000051">
    <property type="entry name" value="Rad2-like endonuclease, putative (AFU_orthologue AFUA_3G13260)"/>
    <property type="match status" value="1"/>
</dbReference>
<reference evidence="6 7" key="1">
    <citation type="submission" date="2018-05" db="EMBL/GenBank/DDBJ databases">
        <title>Draft genome sequence of Scytalidium lignicola DSM 105466, a ubiquitous saprotrophic fungus.</title>
        <authorList>
            <person name="Buettner E."/>
            <person name="Gebauer A.M."/>
            <person name="Hofrichter M."/>
            <person name="Liers C."/>
            <person name="Kellner H."/>
        </authorList>
    </citation>
    <scope>NUCLEOTIDE SEQUENCE [LARGE SCALE GENOMIC DNA]</scope>
    <source>
        <strain evidence="6 7">DSM 105466</strain>
    </source>
</reference>
<dbReference type="GO" id="GO:0006281">
    <property type="term" value="P:DNA repair"/>
    <property type="evidence" value="ECO:0007669"/>
    <property type="project" value="UniProtKB-ARBA"/>
</dbReference>
<dbReference type="Proteomes" id="UP000258309">
    <property type="component" value="Unassembled WGS sequence"/>
</dbReference>
<evidence type="ECO:0000256" key="1">
    <source>
        <dbReference type="ARBA" id="ARBA00022722"/>
    </source>
</evidence>
<dbReference type="SMART" id="SM00484">
    <property type="entry name" value="XPGI"/>
    <property type="match status" value="1"/>
</dbReference>
<dbReference type="SMART" id="SM00485">
    <property type="entry name" value="XPGN"/>
    <property type="match status" value="1"/>
</dbReference>
<feature type="compositionally biased region" description="Polar residues" evidence="3">
    <location>
        <begin position="596"/>
        <end position="607"/>
    </location>
</feature>
<comment type="caution">
    <text evidence="6">The sequence shown here is derived from an EMBL/GenBank/DDBJ whole genome shotgun (WGS) entry which is preliminary data.</text>
</comment>
<sequence>MGIPGIYQEIGPGERVALSKLAIERLEQNGRPLRIAIDISIWQFQHQAGRGGSNPALRTLYYRILRLLSISVQPIFVFDGPNKPPIKRNKRTANYGGSVSDGLTKQLIELFGLPIHTAPGEAEAECALLQREGIVDAVLSEDVDTLMFGCGLTLRNWSCENRTGNHPPTHVSLYDAEKTRQGRSGLDREGMVLVALMSGGDYNTEGVMGCGIKVACEAARAGFGKSLCQLSQSDVAGMDRWKNDLAHELQTNEKKYFRVKHKALKIPENFPDRKVLSYYTHPVVSSSSRIKKLKDEICWNREIDVTGLRLFVANAFAWINKLGAKKFIRGLAPALLVTKLRERSDRRDSGYGDVVLTAMNEMELVRSIVGHRTHFDTGGVPELRVVYSPIDIAGLDLEAEPEDEIIDYSRNGLAPVDDDGNIEPYLSDDVDPQAPPSPGKRKTSAYDPTQLDKLWVPETVIKLGVPLKTEDYAESQRDPKAHLRKRAQGRKATSKSAMPKGAIEKFLQVTKPTTGRRVDNNLAGKSSEPSGQTGSPAVSFGSSASEAVEMKSNKINRVPNSHSVEERKAPKTRSTRTRQEASTRPKRAANPWAISQKPNSSALVTKSTIREGKSSSSAPFEQYTPKNHMRSSPPENTQSTPSLNKSLPTQKHGKSPSASDSDRASDGSRSEHISLHKTSSQRDVDKPSPKKLRKPVTKVSQPDPSDRSGSSRSPSPDLPTLADIFTRDSKPTLSSPGSRRFQTSPEPEGPIDLCSSPSASAFPADQTKTLTSGTAKEVKKLAKNGKKYIMLRESLPGSWKMVDEAEFASTTDHRGRSNRAWRMSGVERIDLTED</sequence>
<evidence type="ECO:0000256" key="3">
    <source>
        <dbReference type="SAM" id="MobiDB-lite"/>
    </source>
</evidence>
<dbReference type="InterPro" id="IPR006084">
    <property type="entry name" value="XPG/Rad2"/>
</dbReference>